<proteinExistence type="inferred from homology"/>
<feature type="active site" description="Nucleophile" evidence="4">
    <location>
        <position position="189"/>
    </location>
</feature>
<sequence>MTRIVKSRSVRPAHVVEALGGGGVILPVSGGYGVIGLDREELSRRVGRTFRLVSSVAEVPAQVSVERTKIERLLTLGAAVVVGAATPGCVLMQASPGPELVSAAGRPVWLAVPDDVSGLSELLDELGNWATLAVVGEGPVGSGPAVLDLTRQPAVVDRRGTPAILELERELGGLVRLGPEVFFSVLVVCTGNSCRSPMAAGMLSRMLSGERVLVGSAGTDAPEGAPATKYAVEVAAEMGADITAHRAQQLLPEMIEAADLILVMERYHEEWIGERVPGARARVRFIAGYPQAGGEIADPVGRSLEFYRETALLMKAGLMRVAAEVRQRLR</sequence>
<gene>
    <name evidence="6" type="ORF">ENS41_04695</name>
</gene>
<dbReference type="PANTHER" id="PTHR11717">
    <property type="entry name" value="LOW MOLECULAR WEIGHT PROTEIN TYROSINE PHOSPHATASE"/>
    <property type="match status" value="1"/>
</dbReference>
<accession>A0A7C4GGF4</accession>
<protein>
    <recommendedName>
        <fullName evidence="5">Phosphotyrosine protein phosphatase I domain-containing protein</fullName>
    </recommendedName>
</protein>
<dbReference type="EMBL" id="DSUT01000095">
    <property type="protein sequence ID" value="HGK28235.1"/>
    <property type="molecule type" value="Genomic_DNA"/>
</dbReference>
<keyword evidence="2" id="KW-0378">Hydrolase</keyword>
<evidence type="ECO:0000259" key="5">
    <source>
        <dbReference type="SMART" id="SM00226"/>
    </source>
</evidence>
<evidence type="ECO:0000256" key="2">
    <source>
        <dbReference type="ARBA" id="ARBA00022801"/>
    </source>
</evidence>
<dbReference type="GO" id="GO:0004725">
    <property type="term" value="F:protein tyrosine phosphatase activity"/>
    <property type="evidence" value="ECO:0007669"/>
    <property type="project" value="InterPro"/>
</dbReference>
<dbReference type="AlphaFoldDB" id="A0A7C4GGF4"/>
<feature type="active site" description="Proton donor" evidence="4">
    <location>
        <position position="298"/>
    </location>
</feature>
<dbReference type="SMART" id="SM00226">
    <property type="entry name" value="LMWPc"/>
    <property type="match status" value="1"/>
</dbReference>
<dbReference type="PRINTS" id="PR00719">
    <property type="entry name" value="LMWPTPASE"/>
</dbReference>
<feature type="active site" evidence="4">
    <location>
        <position position="195"/>
    </location>
</feature>
<name>A0A7C4GGF4_UNCW3</name>
<dbReference type="Pfam" id="PF01451">
    <property type="entry name" value="LMWPc"/>
    <property type="match status" value="1"/>
</dbReference>
<dbReference type="InterPro" id="IPR036196">
    <property type="entry name" value="Ptyr_pPase_sf"/>
</dbReference>
<reference evidence="6" key="1">
    <citation type="journal article" date="2020" name="mSystems">
        <title>Genome- and Community-Level Interaction Insights into Carbon Utilization and Element Cycling Functions of Hydrothermarchaeota in Hydrothermal Sediment.</title>
        <authorList>
            <person name="Zhou Z."/>
            <person name="Liu Y."/>
            <person name="Xu W."/>
            <person name="Pan J."/>
            <person name="Luo Z.H."/>
            <person name="Li M."/>
        </authorList>
    </citation>
    <scope>NUCLEOTIDE SEQUENCE [LARGE SCALE GENOMIC DNA]</scope>
    <source>
        <strain evidence="6">SpSt-488</strain>
    </source>
</reference>
<comment type="similarity">
    <text evidence="1">Belongs to the low molecular weight phosphotyrosine protein phosphatase family.</text>
</comment>
<dbReference type="InterPro" id="IPR023485">
    <property type="entry name" value="Ptyr_pPase"/>
</dbReference>
<evidence type="ECO:0000256" key="4">
    <source>
        <dbReference type="PIRSR" id="PIRSR617867-1"/>
    </source>
</evidence>
<evidence type="ECO:0000256" key="3">
    <source>
        <dbReference type="ARBA" id="ARBA00022912"/>
    </source>
</evidence>
<evidence type="ECO:0000313" key="6">
    <source>
        <dbReference type="EMBL" id="HGK28235.1"/>
    </source>
</evidence>
<keyword evidence="3" id="KW-0904">Protein phosphatase</keyword>
<feature type="domain" description="Phosphotyrosine protein phosphatase I" evidence="5">
    <location>
        <begin position="183"/>
        <end position="324"/>
    </location>
</feature>
<dbReference type="Gene3D" id="3.40.50.2300">
    <property type="match status" value="1"/>
</dbReference>
<dbReference type="InterPro" id="IPR050438">
    <property type="entry name" value="LMW_PTPase"/>
</dbReference>
<evidence type="ECO:0000256" key="1">
    <source>
        <dbReference type="ARBA" id="ARBA00011063"/>
    </source>
</evidence>
<dbReference type="PANTHER" id="PTHR11717:SF31">
    <property type="entry name" value="LOW MOLECULAR WEIGHT PROTEIN-TYROSINE-PHOSPHATASE ETP-RELATED"/>
    <property type="match status" value="1"/>
</dbReference>
<dbReference type="SUPFAM" id="SSF52788">
    <property type="entry name" value="Phosphotyrosine protein phosphatases I"/>
    <property type="match status" value="1"/>
</dbReference>
<organism evidence="6">
    <name type="scientific">candidate division WOR-3 bacterium</name>
    <dbReference type="NCBI Taxonomy" id="2052148"/>
    <lineage>
        <taxon>Bacteria</taxon>
        <taxon>Bacteria division WOR-3</taxon>
    </lineage>
</organism>
<comment type="caution">
    <text evidence="6">The sequence shown here is derived from an EMBL/GenBank/DDBJ whole genome shotgun (WGS) entry which is preliminary data.</text>
</comment>
<dbReference type="InterPro" id="IPR017867">
    <property type="entry name" value="Tyr_phospatase_low_mol_wt"/>
</dbReference>